<keyword evidence="4 10" id="KW-0489">Methyltransferase</keyword>
<feature type="binding site" evidence="10">
    <location>
        <position position="728"/>
    </location>
    <ligand>
        <name>Zn(2+)</name>
        <dbReference type="ChEBI" id="CHEBI:29105"/>
        <note>catalytic</note>
    </ligand>
</feature>
<dbReference type="PANTHER" id="PTHR30519">
    <property type="entry name" value="5-METHYLTETRAHYDROPTEROYLTRIGLUTAMATE--HOMOCYSTEINE METHYLTRANSFERASE"/>
    <property type="match status" value="1"/>
</dbReference>
<dbReference type="InterPro" id="IPR006276">
    <property type="entry name" value="Cobalamin-indep_Met_synthase"/>
</dbReference>
<gene>
    <name evidence="10 13" type="primary">metE</name>
    <name evidence="13" type="ORF">ACFQDL_02680</name>
</gene>
<comment type="function">
    <text evidence="1 10">Catalyzes the transfer of a methyl group from 5-methyltetrahydrofolate to homocysteine resulting in methionine formation.</text>
</comment>
<dbReference type="EC" id="2.1.1.14" evidence="10"/>
<keyword evidence="5 10" id="KW-0028">Amino-acid biosynthesis</keyword>
<evidence type="ECO:0000259" key="11">
    <source>
        <dbReference type="Pfam" id="PF01717"/>
    </source>
</evidence>
<protein>
    <recommendedName>
        <fullName evidence="10">5-methyltetrahydropteroyltriglutamate--homocysteine methyltransferase</fullName>
        <ecNumber evidence="10">2.1.1.14</ecNumber>
    </recommendedName>
    <alternativeName>
        <fullName evidence="10">Cobalamin-independent methionine synthase</fullName>
    </alternativeName>
    <alternativeName>
        <fullName evidence="10">Methionine synthase, vitamin-B12 independent isozyme</fullName>
    </alternativeName>
</protein>
<dbReference type="InterPro" id="IPR038071">
    <property type="entry name" value="UROD/MetE-like_sf"/>
</dbReference>
<reference evidence="14" key="1">
    <citation type="journal article" date="2019" name="Int. J. Syst. Evol. Microbiol.">
        <title>The Global Catalogue of Microorganisms (GCM) 10K type strain sequencing project: providing services to taxonomists for standard genome sequencing and annotation.</title>
        <authorList>
            <consortium name="The Broad Institute Genomics Platform"/>
            <consortium name="The Broad Institute Genome Sequencing Center for Infectious Disease"/>
            <person name="Wu L."/>
            <person name="Ma J."/>
        </authorList>
    </citation>
    <scope>NUCLEOTIDE SEQUENCE [LARGE SCALE GENOMIC DNA]</scope>
    <source>
        <strain evidence="14">NBRC 111756</strain>
    </source>
</reference>
<keyword evidence="14" id="KW-1185">Reference proteome</keyword>
<feature type="binding site" evidence="10">
    <location>
        <position position="115"/>
    </location>
    <ligand>
        <name>5-methyltetrahydropteroyltri-L-glutamate</name>
        <dbReference type="ChEBI" id="CHEBI:58207"/>
    </ligand>
</feature>
<feature type="binding site" evidence="10">
    <location>
        <position position="667"/>
    </location>
    <ligand>
        <name>Zn(2+)</name>
        <dbReference type="ChEBI" id="CHEBI:29105"/>
        <note>catalytic</note>
    </ligand>
</feature>
<dbReference type="SUPFAM" id="SSF51726">
    <property type="entry name" value="UROD/MetE-like"/>
    <property type="match status" value="2"/>
</dbReference>
<keyword evidence="9 10" id="KW-0486">Methionine biosynthesis</keyword>
<evidence type="ECO:0000256" key="8">
    <source>
        <dbReference type="ARBA" id="ARBA00022833"/>
    </source>
</evidence>
<feature type="binding site" evidence="10">
    <location>
        <begin position="433"/>
        <end position="435"/>
    </location>
    <ligand>
        <name>L-methionine</name>
        <dbReference type="ChEBI" id="CHEBI:57844"/>
    </ligand>
</feature>
<dbReference type="CDD" id="cd03311">
    <property type="entry name" value="CIMS_C_terminal_like"/>
    <property type="match status" value="1"/>
</dbReference>
<evidence type="ECO:0000256" key="10">
    <source>
        <dbReference type="HAMAP-Rule" id="MF_00172"/>
    </source>
</evidence>
<dbReference type="Proteomes" id="UP001596422">
    <property type="component" value="Unassembled WGS sequence"/>
</dbReference>
<accession>A0ABW1ZVL0</accession>
<evidence type="ECO:0000256" key="9">
    <source>
        <dbReference type="ARBA" id="ARBA00023167"/>
    </source>
</evidence>
<feature type="binding site" evidence="10">
    <location>
        <position position="563"/>
    </location>
    <ligand>
        <name>5-methyltetrahydropteroyltri-L-glutamate</name>
        <dbReference type="ChEBI" id="CHEBI:58207"/>
    </ligand>
</feature>
<evidence type="ECO:0000259" key="12">
    <source>
        <dbReference type="Pfam" id="PF08267"/>
    </source>
</evidence>
<evidence type="ECO:0000256" key="7">
    <source>
        <dbReference type="ARBA" id="ARBA00022723"/>
    </source>
</evidence>
<evidence type="ECO:0000313" key="13">
    <source>
        <dbReference type="EMBL" id="MFC6669136.1"/>
    </source>
</evidence>
<evidence type="ECO:0000313" key="14">
    <source>
        <dbReference type="Proteomes" id="UP001596422"/>
    </source>
</evidence>
<evidence type="ECO:0000256" key="6">
    <source>
        <dbReference type="ARBA" id="ARBA00022679"/>
    </source>
</evidence>
<dbReference type="Gene3D" id="3.20.20.210">
    <property type="match status" value="2"/>
</dbReference>
<feature type="binding site" evidence="10">
    <location>
        <begin position="433"/>
        <end position="435"/>
    </location>
    <ligand>
        <name>L-homocysteine</name>
        <dbReference type="ChEBI" id="CHEBI:58199"/>
    </ligand>
</feature>
<dbReference type="NCBIfam" id="TIGR01371">
    <property type="entry name" value="met_syn_B12ind"/>
    <property type="match status" value="1"/>
</dbReference>
<proteinExistence type="inferred from homology"/>
<feature type="binding site" evidence="10">
    <location>
        <begin position="16"/>
        <end position="19"/>
    </location>
    <ligand>
        <name>5-methyltetrahydropteroyltri-L-glutamate</name>
        <dbReference type="ChEBI" id="CHEBI:58207"/>
    </ligand>
</feature>
<organism evidence="13 14">
    <name type="scientific">Marinobacterium aestuariivivens</name>
    <dbReference type="NCBI Taxonomy" id="1698799"/>
    <lineage>
        <taxon>Bacteria</taxon>
        <taxon>Pseudomonadati</taxon>
        <taxon>Pseudomonadota</taxon>
        <taxon>Gammaproteobacteria</taxon>
        <taxon>Oceanospirillales</taxon>
        <taxon>Oceanospirillaceae</taxon>
        <taxon>Marinobacterium</taxon>
    </lineage>
</organism>
<feature type="binding site" evidence="10">
    <location>
        <position position="643"/>
    </location>
    <ligand>
        <name>Zn(2+)</name>
        <dbReference type="ChEBI" id="CHEBI:29105"/>
        <note>catalytic</note>
    </ligand>
</feature>
<name>A0ABW1ZVL0_9GAMM</name>
<evidence type="ECO:0000256" key="4">
    <source>
        <dbReference type="ARBA" id="ARBA00022603"/>
    </source>
</evidence>
<dbReference type="NCBIfam" id="NF003556">
    <property type="entry name" value="PRK05222.1"/>
    <property type="match status" value="1"/>
</dbReference>
<dbReference type="InterPro" id="IPR013215">
    <property type="entry name" value="Cbl-indep_Met_Synth_N"/>
</dbReference>
<evidence type="ECO:0000256" key="5">
    <source>
        <dbReference type="ARBA" id="ARBA00022605"/>
    </source>
</evidence>
<dbReference type="InterPro" id="IPR002629">
    <property type="entry name" value="Met_Synth_C/arc"/>
</dbReference>
<dbReference type="RefSeq" id="WP_379907715.1">
    <property type="nucleotide sequence ID" value="NZ_JBHSWE010000001.1"/>
</dbReference>
<dbReference type="PIRSF" id="PIRSF000382">
    <property type="entry name" value="MeTrfase_B12_ind"/>
    <property type="match status" value="1"/>
</dbReference>
<dbReference type="GO" id="GO:0032259">
    <property type="term" value="P:methylation"/>
    <property type="evidence" value="ECO:0007669"/>
    <property type="project" value="UniProtKB-KW"/>
</dbReference>
<sequence>MPVIHSLGLPRIGAQRELKFALEDYWNGASGRESLLSVARHIRQQNWARQRAAGQPRVTVNDFSLYDQVLDHSLLLGVIPQRFRDDSSDIFDTGFRMARGRAPSGTPRRACEMTKWFDTNYHYLAPELEAEQAFVLDPSKLLAEITEARDAGHAVKPVLIGPVTWLWLARCAAGEFDRLQLLPALLDSYLQLLELLAGQGVDWVQIDEPVLVLELPRAWRAAIEDAYRALAASPVRLLLTTYFGGLGDNLDLALSLPVAGLHLDRVRGGEEYRRVLAELRDDQVLSLGVIDGRNIWRADLAALLEELQPLSQRLGERLWLSSSCSLLHVPVDLEAEDAFDPELRSWLAYGAQKLDELHLLGEALAGRDVADALADNARALASRRGSERVHREEVRQRCRRLSLVDGERGLPYGERAPLQRSRLNLPLYPTTTIGSFPQTADIRRTRAQFRRGELPEADYVERMQTEIADCIARQEACGLDMLVHGEAERNDMVEYFGEQLQGYATSRNGWVQSYGSRCVKPPVIYGDVARPDAMTVEWSRYAQSLTSRPVKGMLTGPVTMLQWSFVRDDLPREQTCLQIALALRDEVRELESAGIAAIQIDEPAIREGLPLRRSAWEPYLDWAVYAFRVAACGVGPATQIHTHMCYSQFNDIMHAIAAMDADVITIETSRSNMQLLEAFTDFEYPNEIGPGVYDIHSPNVPTVEQIVVLMRRAAERVPAERLWVNPDCGLKTRGWEEVGPSLENLAAAARQLRSEALEAVAN</sequence>
<evidence type="ECO:0000256" key="1">
    <source>
        <dbReference type="ARBA" id="ARBA00002777"/>
    </source>
</evidence>
<feature type="binding site" evidence="10">
    <location>
        <position position="601"/>
    </location>
    <ligand>
        <name>L-homocysteine</name>
        <dbReference type="ChEBI" id="CHEBI:58199"/>
    </ligand>
</feature>
<feature type="binding site" evidence="10">
    <location>
        <position position="486"/>
    </location>
    <ligand>
        <name>L-methionine</name>
        <dbReference type="ChEBI" id="CHEBI:57844"/>
    </ligand>
</feature>
<comment type="caution">
    <text evidence="13">The sequence shown here is derived from an EMBL/GenBank/DDBJ whole genome shotgun (WGS) entry which is preliminary data.</text>
</comment>
<evidence type="ECO:0000256" key="2">
    <source>
        <dbReference type="ARBA" id="ARBA00004681"/>
    </source>
</evidence>
<feature type="binding site" evidence="10">
    <location>
        <position position="486"/>
    </location>
    <ligand>
        <name>L-homocysteine</name>
        <dbReference type="ChEBI" id="CHEBI:58199"/>
    </ligand>
</feature>
<dbReference type="Pfam" id="PF01717">
    <property type="entry name" value="Meth_synt_2"/>
    <property type="match status" value="1"/>
</dbReference>
<keyword evidence="7 10" id="KW-0479">Metal-binding</keyword>
<feature type="binding site" evidence="10">
    <location>
        <begin position="517"/>
        <end position="518"/>
    </location>
    <ligand>
        <name>5-methyltetrahydropteroyltri-L-glutamate</name>
        <dbReference type="ChEBI" id="CHEBI:58207"/>
    </ligand>
</feature>
<comment type="pathway">
    <text evidence="2 10">Amino-acid biosynthesis; L-methionine biosynthesis via de novo pathway; L-methionine from L-homocysteine (MetE route): step 1/1.</text>
</comment>
<dbReference type="HAMAP" id="MF_00172">
    <property type="entry name" value="Meth_synth"/>
    <property type="match status" value="1"/>
</dbReference>
<comment type="cofactor">
    <cofactor evidence="10">
        <name>Zn(2+)</name>
        <dbReference type="ChEBI" id="CHEBI:29105"/>
    </cofactor>
    <text evidence="10">Binds 1 zinc ion per subunit.</text>
</comment>
<dbReference type="Pfam" id="PF08267">
    <property type="entry name" value="Meth_synt_1"/>
    <property type="match status" value="1"/>
</dbReference>
<feature type="binding site" evidence="10">
    <location>
        <position position="601"/>
    </location>
    <ligand>
        <name>L-methionine</name>
        <dbReference type="ChEBI" id="CHEBI:57844"/>
    </ligand>
</feature>
<comment type="catalytic activity">
    <reaction evidence="10">
        <text>5-methyltetrahydropteroyltri-L-glutamate + L-homocysteine = tetrahydropteroyltri-L-glutamate + L-methionine</text>
        <dbReference type="Rhea" id="RHEA:21196"/>
        <dbReference type="ChEBI" id="CHEBI:57844"/>
        <dbReference type="ChEBI" id="CHEBI:58140"/>
        <dbReference type="ChEBI" id="CHEBI:58199"/>
        <dbReference type="ChEBI" id="CHEBI:58207"/>
        <dbReference type="EC" id="2.1.1.14"/>
    </reaction>
</comment>
<dbReference type="CDD" id="cd03312">
    <property type="entry name" value="CIMS_N_terminal_like"/>
    <property type="match status" value="1"/>
</dbReference>
<feature type="binding site" evidence="10">
    <location>
        <position position="607"/>
    </location>
    <ligand>
        <name>5-methyltetrahydropteroyltri-L-glutamate</name>
        <dbReference type="ChEBI" id="CHEBI:58207"/>
    </ligand>
</feature>
<keyword evidence="6 10" id="KW-0808">Transferase</keyword>
<dbReference type="GO" id="GO:0003871">
    <property type="term" value="F:5-methyltetrahydropteroyltriglutamate-homocysteine S-methyltransferase activity"/>
    <property type="evidence" value="ECO:0007669"/>
    <property type="project" value="UniProtKB-EC"/>
</dbReference>
<keyword evidence="8 10" id="KW-0862">Zinc</keyword>
<feature type="domain" description="Cobalamin-independent methionine synthase MetE C-terminal/archaeal" evidence="11">
    <location>
        <begin position="429"/>
        <end position="750"/>
    </location>
</feature>
<dbReference type="EMBL" id="JBHSWE010000001">
    <property type="protein sequence ID" value="MFC6669136.1"/>
    <property type="molecule type" value="Genomic_DNA"/>
</dbReference>
<evidence type="ECO:0000256" key="3">
    <source>
        <dbReference type="ARBA" id="ARBA00009553"/>
    </source>
</evidence>
<feature type="binding site" evidence="10">
    <location>
        <position position="645"/>
    </location>
    <ligand>
        <name>Zn(2+)</name>
        <dbReference type="ChEBI" id="CHEBI:29105"/>
        <note>catalytic</note>
    </ligand>
</feature>
<comment type="similarity">
    <text evidence="3 10">Belongs to the vitamin-B12 independent methionine synthase family.</text>
</comment>
<feature type="active site" description="Proton donor" evidence="10">
    <location>
        <position position="696"/>
    </location>
</feature>
<feature type="domain" description="Cobalamin-independent methionine synthase MetE N-terminal" evidence="12">
    <location>
        <begin position="5"/>
        <end position="313"/>
    </location>
</feature>
<keyword evidence="10" id="KW-0677">Repeat</keyword>